<protein>
    <recommendedName>
        <fullName evidence="4">Reverse transcriptase domain-containing protein</fullName>
    </recommendedName>
</protein>
<proteinExistence type="predicted"/>
<dbReference type="PANTHER" id="PTHR24559">
    <property type="entry name" value="TRANSPOSON TY3-I GAG-POL POLYPROTEIN"/>
    <property type="match status" value="1"/>
</dbReference>
<dbReference type="Gene3D" id="3.10.10.10">
    <property type="entry name" value="HIV Type 1 Reverse Transcriptase, subunit A, domain 1"/>
    <property type="match status" value="1"/>
</dbReference>
<gene>
    <name evidence="2" type="ORF">CR513_33282</name>
</gene>
<accession>A0A371G4N9</accession>
<organism evidence="2 3">
    <name type="scientific">Mucuna pruriens</name>
    <name type="common">Velvet bean</name>
    <name type="synonym">Dolichos pruriens</name>
    <dbReference type="NCBI Taxonomy" id="157652"/>
    <lineage>
        <taxon>Eukaryota</taxon>
        <taxon>Viridiplantae</taxon>
        <taxon>Streptophyta</taxon>
        <taxon>Embryophyta</taxon>
        <taxon>Tracheophyta</taxon>
        <taxon>Spermatophyta</taxon>
        <taxon>Magnoliopsida</taxon>
        <taxon>eudicotyledons</taxon>
        <taxon>Gunneridae</taxon>
        <taxon>Pentapetalae</taxon>
        <taxon>rosids</taxon>
        <taxon>fabids</taxon>
        <taxon>Fabales</taxon>
        <taxon>Fabaceae</taxon>
        <taxon>Papilionoideae</taxon>
        <taxon>50 kb inversion clade</taxon>
        <taxon>NPAAA clade</taxon>
        <taxon>indigoferoid/millettioid clade</taxon>
        <taxon>Phaseoleae</taxon>
        <taxon>Mucuna</taxon>
    </lineage>
</organism>
<reference evidence="2" key="1">
    <citation type="submission" date="2018-05" db="EMBL/GenBank/DDBJ databases">
        <title>Draft genome of Mucuna pruriens seed.</title>
        <authorList>
            <person name="Nnadi N.E."/>
            <person name="Vos R."/>
            <person name="Hasami M.H."/>
            <person name="Devisetty U.K."/>
            <person name="Aguiy J.C."/>
        </authorList>
    </citation>
    <scope>NUCLEOTIDE SEQUENCE [LARGE SCALE GENOMIC DNA]</scope>
    <source>
        <strain evidence="2">JCA_2017</strain>
    </source>
</reference>
<evidence type="ECO:0000313" key="3">
    <source>
        <dbReference type="Proteomes" id="UP000257109"/>
    </source>
</evidence>
<dbReference type="AlphaFoldDB" id="A0A371G4N9"/>
<evidence type="ECO:0000313" key="2">
    <source>
        <dbReference type="EMBL" id="RDX85514.1"/>
    </source>
</evidence>
<keyword evidence="3" id="KW-1185">Reference proteome</keyword>
<dbReference type="OrthoDB" id="1429195at2759"/>
<feature type="compositionally biased region" description="Basic and acidic residues" evidence="1">
    <location>
        <begin position="173"/>
        <end position="185"/>
    </location>
</feature>
<dbReference type="SUPFAM" id="SSF56672">
    <property type="entry name" value="DNA/RNA polymerases"/>
    <property type="match status" value="1"/>
</dbReference>
<feature type="non-terminal residue" evidence="2">
    <location>
        <position position="1"/>
    </location>
</feature>
<dbReference type="InterPro" id="IPR053134">
    <property type="entry name" value="RNA-dir_DNA_polymerase"/>
</dbReference>
<dbReference type="InterPro" id="IPR043502">
    <property type="entry name" value="DNA/RNA_pol_sf"/>
</dbReference>
<comment type="caution">
    <text evidence="2">The sequence shown here is derived from an EMBL/GenBank/DDBJ whole genome shotgun (WGS) entry which is preliminary data.</text>
</comment>
<dbReference type="Proteomes" id="UP000257109">
    <property type="component" value="Unassembled WGS sequence"/>
</dbReference>
<feature type="region of interest" description="Disordered" evidence="1">
    <location>
        <begin position="157"/>
        <end position="206"/>
    </location>
</feature>
<evidence type="ECO:0000256" key="1">
    <source>
        <dbReference type="SAM" id="MobiDB-lite"/>
    </source>
</evidence>
<dbReference type="EMBL" id="QJKJ01006778">
    <property type="protein sequence ID" value="RDX85514.1"/>
    <property type="molecule type" value="Genomic_DNA"/>
</dbReference>
<evidence type="ECO:0008006" key="4">
    <source>
        <dbReference type="Google" id="ProtNLM"/>
    </source>
</evidence>
<sequence length="328" mass="37665">MTARTKIDVHAVMLSMEFGDNLVQFNIFEAMKHPTEDHLLFGIDVIDELVAQHLQLEADNVEFPNFVEDIDVIDCLGFVTDESDYDKLWEEQDLSDSEDNIVDFAHLDINYEFVGLIDQVCKNVEEPECSRSAEVQTVEIEKPLQAQVTTIITVKKMKDESNSSNHLGAESDSDNHNREQLKTETDLANQMSDPNRVGQQKPRPSIDIFSLHSPPIGLKTLSEAHPIRQQQRRLNPTILDVVKKEHISNSQWVCPVQVVPKKYGITIMKNQHDELVPIWIQNSWRVCIDNRKLNQATCKDHFPSLFIDQVLEKLIGKSHYFFLDGFSR</sequence>
<dbReference type="PANTHER" id="PTHR24559:SF444">
    <property type="entry name" value="REVERSE TRANSCRIPTASE DOMAIN-CONTAINING PROTEIN"/>
    <property type="match status" value="1"/>
</dbReference>
<name>A0A371G4N9_MUCPR</name>